<organism evidence="12 13">
    <name type="scientific">Candidatus Anaerotruncus excrementipullorum</name>
    <dbReference type="NCBI Taxonomy" id="2838465"/>
    <lineage>
        <taxon>Bacteria</taxon>
        <taxon>Bacillati</taxon>
        <taxon>Bacillota</taxon>
        <taxon>Clostridia</taxon>
        <taxon>Eubacteriales</taxon>
        <taxon>Oscillospiraceae</taxon>
        <taxon>Anaerotruncus</taxon>
    </lineage>
</organism>
<proteinExistence type="inferred from homology"/>
<protein>
    <recommendedName>
        <fullName evidence="3 11">Shikimate kinase</fullName>
        <shortName evidence="11">SK</shortName>
        <ecNumber evidence="3 11">2.7.1.71</ecNumber>
    </recommendedName>
</protein>
<dbReference type="EMBL" id="DXES01000012">
    <property type="protein sequence ID" value="HIX64724.1"/>
    <property type="molecule type" value="Genomic_DNA"/>
</dbReference>
<dbReference type="HAMAP" id="MF_00109">
    <property type="entry name" value="Shikimate_kinase"/>
    <property type="match status" value="1"/>
</dbReference>
<keyword evidence="11" id="KW-0963">Cytoplasm</keyword>
<dbReference type="PANTHER" id="PTHR21087">
    <property type="entry name" value="SHIKIMATE KINASE"/>
    <property type="match status" value="1"/>
</dbReference>
<comment type="caution">
    <text evidence="11">Lacks conserved residue(s) required for the propagation of feature annotation.</text>
</comment>
<comment type="catalytic activity">
    <reaction evidence="10 11">
        <text>shikimate + ATP = 3-phosphoshikimate + ADP + H(+)</text>
        <dbReference type="Rhea" id="RHEA:13121"/>
        <dbReference type="ChEBI" id="CHEBI:15378"/>
        <dbReference type="ChEBI" id="CHEBI:30616"/>
        <dbReference type="ChEBI" id="CHEBI:36208"/>
        <dbReference type="ChEBI" id="CHEBI:145989"/>
        <dbReference type="ChEBI" id="CHEBI:456216"/>
        <dbReference type="EC" id="2.7.1.71"/>
    </reaction>
</comment>
<feature type="binding site" evidence="11">
    <location>
        <position position="117"/>
    </location>
    <ligand>
        <name>ATP</name>
        <dbReference type="ChEBI" id="CHEBI:30616"/>
    </ligand>
</feature>
<dbReference type="GO" id="GO:0005829">
    <property type="term" value="C:cytosol"/>
    <property type="evidence" value="ECO:0007669"/>
    <property type="project" value="TreeGrafter"/>
</dbReference>
<feature type="binding site" evidence="11">
    <location>
        <position position="15"/>
    </location>
    <ligand>
        <name>Mg(2+)</name>
        <dbReference type="ChEBI" id="CHEBI:18420"/>
    </ligand>
</feature>
<dbReference type="GO" id="GO:0004765">
    <property type="term" value="F:shikimate kinase activity"/>
    <property type="evidence" value="ECO:0007669"/>
    <property type="project" value="UniProtKB-UniRule"/>
</dbReference>
<keyword evidence="11" id="KW-0460">Magnesium</keyword>
<evidence type="ECO:0000256" key="9">
    <source>
        <dbReference type="ARBA" id="ARBA00023141"/>
    </source>
</evidence>
<keyword evidence="8 11" id="KW-0067">ATP-binding</keyword>
<dbReference type="CDD" id="cd00464">
    <property type="entry name" value="SK"/>
    <property type="match status" value="1"/>
</dbReference>
<evidence type="ECO:0000256" key="8">
    <source>
        <dbReference type="ARBA" id="ARBA00022840"/>
    </source>
</evidence>
<comment type="similarity">
    <text evidence="2 11">Belongs to the shikimate kinase family.</text>
</comment>
<comment type="function">
    <text evidence="11">Catalyzes the specific phosphorylation of the 3-hydroxyl group of shikimic acid using ATP as a cosubstrate.</text>
</comment>
<dbReference type="PANTHER" id="PTHR21087:SF16">
    <property type="entry name" value="SHIKIMATE KINASE 1, CHLOROPLASTIC"/>
    <property type="match status" value="1"/>
</dbReference>
<feature type="binding site" evidence="11">
    <location>
        <position position="57"/>
    </location>
    <ligand>
        <name>substrate</name>
    </ligand>
</feature>
<dbReference type="InterPro" id="IPR000623">
    <property type="entry name" value="Shikimate_kinase/TSH1"/>
</dbReference>
<feature type="binding site" evidence="11">
    <location>
        <position position="79"/>
    </location>
    <ligand>
        <name>substrate</name>
    </ligand>
</feature>
<name>A0A9D2B736_9FIRM</name>
<evidence type="ECO:0000313" key="13">
    <source>
        <dbReference type="Proteomes" id="UP000886800"/>
    </source>
</evidence>
<comment type="cofactor">
    <cofactor evidence="11">
        <name>Mg(2+)</name>
        <dbReference type="ChEBI" id="CHEBI:18420"/>
    </cofactor>
    <text evidence="11">Binds 1 Mg(2+) ion per subunit.</text>
</comment>
<keyword evidence="5 11" id="KW-0808">Transferase</keyword>
<dbReference type="GO" id="GO:0005524">
    <property type="term" value="F:ATP binding"/>
    <property type="evidence" value="ECO:0007669"/>
    <property type="project" value="UniProtKB-UniRule"/>
</dbReference>
<evidence type="ECO:0000256" key="11">
    <source>
        <dbReference type="HAMAP-Rule" id="MF_00109"/>
    </source>
</evidence>
<dbReference type="PROSITE" id="PS01128">
    <property type="entry name" value="SHIKIMATE_KINASE"/>
    <property type="match status" value="1"/>
</dbReference>
<keyword evidence="6 11" id="KW-0547">Nucleotide-binding</keyword>
<dbReference type="GO" id="GO:0000287">
    <property type="term" value="F:magnesium ion binding"/>
    <property type="evidence" value="ECO:0007669"/>
    <property type="project" value="UniProtKB-UniRule"/>
</dbReference>
<dbReference type="Pfam" id="PF01202">
    <property type="entry name" value="SKI"/>
    <property type="match status" value="1"/>
</dbReference>
<comment type="caution">
    <text evidence="12">The sequence shown here is derived from an EMBL/GenBank/DDBJ whole genome shotgun (WGS) entry which is preliminary data.</text>
</comment>
<dbReference type="GO" id="GO:0009423">
    <property type="term" value="P:chorismate biosynthetic process"/>
    <property type="evidence" value="ECO:0007669"/>
    <property type="project" value="UniProtKB-UniRule"/>
</dbReference>
<evidence type="ECO:0000256" key="10">
    <source>
        <dbReference type="ARBA" id="ARBA00048567"/>
    </source>
</evidence>
<reference evidence="12" key="1">
    <citation type="journal article" date="2021" name="PeerJ">
        <title>Extensive microbial diversity within the chicken gut microbiome revealed by metagenomics and culture.</title>
        <authorList>
            <person name="Gilroy R."/>
            <person name="Ravi A."/>
            <person name="Getino M."/>
            <person name="Pursley I."/>
            <person name="Horton D.L."/>
            <person name="Alikhan N.F."/>
            <person name="Baker D."/>
            <person name="Gharbi K."/>
            <person name="Hall N."/>
            <person name="Watson M."/>
            <person name="Adriaenssens E.M."/>
            <person name="Foster-Nyarko E."/>
            <person name="Jarju S."/>
            <person name="Secka A."/>
            <person name="Antonio M."/>
            <person name="Oren A."/>
            <person name="Chaudhuri R.R."/>
            <person name="La Ragione R."/>
            <person name="Hildebrand F."/>
            <person name="Pallen M.J."/>
        </authorList>
    </citation>
    <scope>NUCLEOTIDE SEQUENCE</scope>
    <source>
        <strain evidence="12">CHK188-5543</strain>
    </source>
</reference>
<reference evidence="12" key="2">
    <citation type="submission" date="2021-04" db="EMBL/GenBank/DDBJ databases">
        <authorList>
            <person name="Gilroy R."/>
        </authorList>
    </citation>
    <scope>NUCLEOTIDE SEQUENCE</scope>
    <source>
        <strain evidence="12">CHK188-5543</strain>
    </source>
</reference>
<comment type="subunit">
    <text evidence="11">Monomer.</text>
</comment>
<accession>A0A9D2B736</accession>
<dbReference type="GO" id="GO:0009073">
    <property type="term" value="P:aromatic amino acid family biosynthetic process"/>
    <property type="evidence" value="ECO:0007669"/>
    <property type="project" value="UniProtKB-KW"/>
</dbReference>
<evidence type="ECO:0000256" key="1">
    <source>
        <dbReference type="ARBA" id="ARBA00004842"/>
    </source>
</evidence>
<comment type="subcellular location">
    <subcellularLocation>
        <location evidence="11">Cytoplasm</location>
    </subcellularLocation>
</comment>
<gene>
    <name evidence="11" type="primary">aroK</name>
    <name evidence="12" type="ORF">H9736_00595</name>
</gene>
<keyword evidence="9 11" id="KW-0057">Aromatic amino acid biosynthesis</keyword>
<sequence length="173" mass="18585">MNNLILCGFMGCGKTTVGRLVAQLAGMAYLDLDQQIEAAAGLPIPEIFARFGQAHFRRLEHEAVAGLARLENRVVATGGGALVSPENAAAIDRKHDRVVFLDVPFPVCYERIRLSDRPLVRQNTVEQLEALFASRRPRYLAAATDTVAAAGPPQQVAQEILALAARPPACGAL</sequence>
<dbReference type="PRINTS" id="PR01100">
    <property type="entry name" value="SHIKIMTKNASE"/>
</dbReference>
<feature type="binding site" evidence="11">
    <location>
        <begin position="11"/>
        <end position="16"/>
    </location>
    <ligand>
        <name>ATP</name>
        <dbReference type="ChEBI" id="CHEBI:30616"/>
    </ligand>
</feature>
<feature type="binding site" evidence="11">
    <location>
        <position position="135"/>
    </location>
    <ligand>
        <name>substrate</name>
    </ligand>
</feature>
<evidence type="ECO:0000256" key="4">
    <source>
        <dbReference type="ARBA" id="ARBA00022605"/>
    </source>
</evidence>
<dbReference type="Proteomes" id="UP000886800">
    <property type="component" value="Unassembled WGS sequence"/>
</dbReference>
<dbReference type="AlphaFoldDB" id="A0A9D2B736"/>
<dbReference type="InterPro" id="IPR023000">
    <property type="entry name" value="Shikimate_kinase_CS"/>
</dbReference>
<dbReference type="InterPro" id="IPR031322">
    <property type="entry name" value="Shikimate/glucono_kinase"/>
</dbReference>
<keyword evidence="4 11" id="KW-0028">Amino-acid biosynthesis</keyword>
<dbReference type="EC" id="2.7.1.71" evidence="3 11"/>
<evidence type="ECO:0000313" key="12">
    <source>
        <dbReference type="EMBL" id="HIX64724.1"/>
    </source>
</evidence>
<feature type="binding site" evidence="11">
    <location>
        <position position="33"/>
    </location>
    <ligand>
        <name>substrate</name>
    </ligand>
</feature>
<dbReference type="InterPro" id="IPR027417">
    <property type="entry name" value="P-loop_NTPase"/>
</dbReference>
<comment type="pathway">
    <text evidence="1 11">Metabolic intermediate biosynthesis; chorismate biosynthesis; chorismate from D-erythrose 4-phosphate and phosphoenolpyruvate: step 5/7.</text>
</comment>
<evidence type="ECO:0000256" key="7">
    <source>
        <dbReference type="ARBA" id="ARBA00022777"/>
    </source>
</evidence>
<dbReference type="SUPFAM" id="SSF52540">
    <property type="entry name" value="P-loop containing nucleoside triphosphate hydrolases"/>
    <property type="match status" value="1"/>
</dbReference>
<evidence type="ECO:0000256" key="6">
    <source>
        <dbReference type="ARBA" id="ARBA00022741"/>
    </source>
</evidence>
<evidence type="ECO:0000256" key="3">
    <source>
        <dbReference type="ARBA" id="ARBA00012154"/>
    </source>
</evidence>
<evidence type="ECO:0000256" key="2">
    <source>
        <dbReference type="ARBA" id="ARBA00006997"/>
    </source>
</evidence>
<keyword evidence="11" id="KW-0479">Metal-binding</keyword>
<evidence type="ECO:0000256" key="5">
    <source>
        <dbReference type="ARBA" id="ARBA00022679"/>
    </source>
</evidence>
<dbReference type="Gene3D" id="3.40.50.300">
    <property type="entry name" value="P-loop containing nucleotide triphosphate hydrolases"/>
    <property type="match status" value="1"/>
</dbReference>
<keyword evidence="7 11" id="KW-0418">Kinase</keyword>
<dbReference type="GO" id="GO:0008652">
    <property type="term" value="P:amino acid biosynthetic process"/>
    <property type="evidence" value="ECO:0007669"/>
    <property type="project" value="UniProtKB-KW"/>
</dbReference>